<dbReference type="Proteomes" id="UP000054869">
    <property type="component" value="Unassembled WGS sequence"/>
</dbReference>
<organism evidence="2 3">
    <name type="scientific">Legionella lansingensis</name>
    <dbReference type="NCBI Taxonomy" id="45067"/>
    <lineage>
        <taxon>Bacteria</taxon>
        <taxon>Pseudomonadati</taxon>
        <taxon>Pseudomonadota</taxon>
        <taxon>Gammaproteobacteria</taxon>
        <taxon>Legionellales</taxon>
        <taxon>Legionellaceae</taxon>
        <taxon>Legionella</taxon>
    </lineage>
</organism>
<keyword evidence="3" id="KW-1185">Reference proteome</keyword>
<proteinExistence type="predicted"/>
<evidence type="ECO:0000313" key="3">
    <source>
        <dbReference type="Proteomes" id="UP000054869"/>
    </source>
</evidence>
<gene>
    <name evidence="2" type="ORF">Llan_0167</name>
</gene>
<dbReference type="OrthoDB" id="5650591at2"/>
<accession>A0A0W0VZM1</accession>
<keyword evidence="1" id="KW-0472">Membrane</keyword>
<dbReference type="PATRIC" id="fig|45067.4.peg.172"/>
<dbReference type="RefSeq" id="WP_028374348.1">
    <property type="nucleotide sequence ID" value="NZ_CAAAJD010000007.1"/>
</dbReference>
<dbReference type="STRING" id="45067.Llan_0167"/>
<keyword evidence="1" id="KW-0812">Transmembrane</keyword>
<feature type="transmembrane region" description="Helical" evidence="1">
    <location>
        <begin position="439"/>
        <end position="459"/>
    </location>
</feature>
<evidence type="ECO:0000313" key="2">
    <source>
        <dbReference type="EMBL" id="KTD25421.1"/>
    </source>
</evidence>
<name>A0A0W0VZM1_9GAMM</name>
<sequence>MSNLFLLNTAGLEDKDILNILVLTGITKEMNFASEIAKAPVGVKQFLELAKIYYQRNEESISIAKFTVKLGLEKSVVGDVPAVKNEIRLVCDENNGNKWYLVAEKTDGSRFEKEISTITENEAQESYLCGVKLDELKIHLNRQTANTLNYQLWPRLKSKCFSHPNPLHEIGDWLRANLDSPKSALDNQKIKNIRGYLNNKAKEQNTSLIIYSNKTDENSCGRKECQYIKEKVEQELRQNQRLHILYIGGGHGWPKHKWNGMLSALKTENVDELHSSFVKKGVVINSIILGSCFSASYATTFSSLLHPQRGTMLSSTVSQGGTNFFENVVSLVLQEENSKKFFKTIQQVQNPTGICISTKRKHIGLELSEEETGLPTHSVEDEYELSMNIVIQLRREKPESIFGISLDECHDEQQKEKFNELLDRAINSRPTQSNSLSPLVKFSLFAGGMLLIGGGFYLYSQHKGSSCVK</sequence>
<evidence type="ECO:0000256" key="1">
    <source>
        <dbReference type="SAM" id="Phobius"/>
    </source>
</evidence>
<protein>
    <submittedName>
        <fullName evidence="2">Uncharacterized protein</fullName>
    </submittedName>
</protein>
<comment type="caution">
    <text evidence="2">The sequence shown here is derived from an EMBL/GenBank/DDBJ whole genome shotgun (WGS) entry which is preliminary data.</text>
</comment>
<keyword evidence="1" id="KW-1133">Transmembrane helix</keyword>
<dbReference type="AlphaFoldDB" id="A0A0W0VZM1"/>
<dbReference type="EMBL" id="LNYI01000004">
    <property type="protein sequence ID" value="KTD25421.1"/>
    <property type="molecule type" value="Genomic_DNA"/>
</dbReference>
<reference evidence="2 3" key="1">
    <citation type="submission" date="2015-11" db="EMBL/GenBank/DDBJ databases">
        <title>Genomic analysis of 38 Legionella species identifies large and diverse effector repertoires.</title>
        <authorList>
            <person name="Burstein D."/>
            <person name="Amaro F."/>
            <person name="Zusman T."/>
            <person name="Lifshitz Z."/>
            <person name="Cohen O."/>
            <person name="Gilbert J.A."/>
            <person name="Pupko T."/>
            <person name="Shuman H.A."/>
            <person name="Segal G."/>
        </authorList>
    </citation>
    <scope>NUCLEOTIDE SEQUENCE [LARGE SCALE GENOMIC DNA]</scope>
    <source>
        <strain evidence="2 3">ATCC 49751</strain>
    </source>
</reference>
<dbReference type="eggNOG" id="ENOG502ZZGB">
    <property type="taxonomic scope" value="Bacteria"/>
</dbReference>